<sequence>MRTALARRASIVASSSPSAGDVAMLEAVGALQRGATLEASALLRGARDAYRAAGGASASQLALLDDVEARVRGALVREHATKKPDPLAARTVLRKLEGDEILQEALRLFNAKEYAGALEAVQRARESFTAAGASIAADRETVVGNLYSLVSREAERQVHNARLLKIKELAELKRQRDEATKRTPDMQ</sequence>
<organism evidence="1 2">
    <name type="scientific">Diacronema lutheri</name>
    <name type="common">Unicellular marine alga</name>
    <name type="synonym">Monochrysis lutheri</name>
    <dbReference type="NCBI Taxonomy" id="2081491"/>
    <lineage>
        <taxon>Eukaryota</taxon>
        <taxon>Haptista</taxon>
        <taxon>Haptophyta</taxon>
        <taxon>Pavlovophyceae</taxon>
        <taxon>Pavlovales</taxon>
        <taxon>Pavlovaceae</taxon>
        <taxon>Diacronema</taxon>
    </lineage>
</organism>
<comment type="caution">
    <text evidence="1">The sequence shown here is derived from an EMBL/GenBank/DDBJ whole genome shotgun (WGS) entry which is preliminary data.</text>
</comment>
<dbReference type="Proteomes" id="UP000751190">
    <property type="component" value="Unassembled WGS sequence"/>
</dbReference>
<accession>A0A8J5XFM0</accession>
<dbReference type="AlphaFoldDB" id="A0A8J5XFM0"/>
<keyword evidence="2" id="KW-1185">Reference proteome</keyword>
<dbReference type="EMBL" id="JAGTXO010000036">
    <property type="protein sequence ID" value="KAG8459962.1"/>
    <property type="molecule type" value="Genomic_DNA"/>
</dbReference>
<dbReference type="OrthoDB" id="10604255at2759"/>
<evidence type="ECO:0000313" key="1">
    <source>
        <dbReference type="EMBL" id="KAG8459962.1"/>
    </source>
</evidence>
<protein>
    <submittedName>
        <fullName evidence="1">Uncharacterized protein</fullName>
    </submittedName>
</protein>
<evidence type="ECO:0000313" key="2">
    <source>
        <dbReference type="Proteomes" id="UP000751190"/>
    </source>
</evidence>
<reference evidence="1" key="1">
    <citation type="submission" date="2021-05" db="EMBL/GenBank/DDBJ databases">
        <title>The genome of the haptophyte Pavlova lutheri (Diacronema luteri, Pavlovales) - a model for lipid biosynthesis in eukaryotic algae.</title>
        <authorList>
            <person name="Hulatt C.J."/>
            <person name="Posewitz M.C."/>
        </authorList>
    </citation>
    <scope>NUCLEOTIDE SEQUENCE</scope>
    <source>
        <strain evidence="1">NIVA-4/92</strain>
    </source>
</reference>
<gene>
    <name evidence="1" type="ORF">KFE25_011011</name>
</gene>
<name>A0A8J5XFM0_DIALT</name>
<proteinExistence type="predicted"/>